<dbReference type="Pfam" id="PF11888">
    <property type="entry name" value="DUF3408"/>
    <property type="match status" value="1"/>
</dbReference>
<reference evidence="1" key="1">
    <citation type="submission" date="2022-01" db="EMBL/GenBank/DDBJ databases">
        <title>Novel bile acid biosynthetic pathways are enriched in the microbiome of centenarians.</title>
        <authorList>
            <person name="Sato Y."/>
            <person name="Atarashi K."/>
            <person name="Plichta R.D."/>
            <person name="Arai Y."/>
            <person name="Sasajima S."/>
            <person name="Kearney M.S."/>
            <person name="Suda W."/>
            <person name="Takeshita K."/>
            <person name="Sasaki T."/>
            <person name="Okamoto S."/>
            <person name="Skelly N.A."/>
            <person name="Okamura Y."/>
            <person name="Vlamakis H."/>
            <person name="Li Y."/>
            <person name="Tanoue T."/>
            <person name="Takei H."/>
            <person name="Nittono H."/>
            <person name="Narushima S."/>
            <person name="Irie J."/>
            <person name="Itoh H."/>
            <person name="Moriya K."/>
            <person name="Sugiura Y."/>
            <person name="Suematsu M."/>
            <person name="Moritoki N."/>
            <person name="Shibata S."/>
            <person name="Littman R.D."/>
            <person name="Fischbach A.M."/>
            <person name="Uwamino Y."/>
            <person name="Inoue T."/>
            <person name="Honda A."/>
            <person name="Hattori M."/>
            <person name="Murai T."/>
            <person name="Xavier J.R."/>
            <person name="Hirose N."/>
            <person name="Honda K."/>
        </authorList>
    </citation>
    <scope>NUCLEOTIDE SEQUENCE</scope>
    <source>
        <strain evidence="1">CE91-St16</strain>
    </source>
</reference>
<gene>
    <name evidence="1" type="ORF">CE91St16_18910</name>
</gene>
<evidence type="ECO:0008006" key="3">
    <source>
        <dbReference type="Google" id="ProtNLM"/>
    </source>
</evidence>
<evidence type="ECO:0000313" key="1">
    <source>
        <dbReference type="EMBL" id="GKI18983.1"/>
    </source>
</evidence>
<dbReference type="Proteomes" id="UP001055105">
    <property type="component" value="Unassembled WGS sequence"/>
</dbReference>
<organism evidence="1 2">
    <name type="scientific">Alistipes finegoldii</name>
    <dbReference type="NCBI Taxonomy" id="214856"/>
    <lineage>
        <taxon>Bacteria</taxon>
        <taxon>Pseudomonadati</taxon>
        <taxon>Bacteroidota</taxon>
        <taxon>Bacteroidia</taxon>
        <taxon>Bacteroidales</taxon>
        <taxon>Rikenellaceae</taxon>
        <taxon>Alistipes</taxon>
    </lineage>
</organism>
<sequence>MTLPDYKKTFLVRVDYDLRASLYVSAPTKRKILEVLKKIGGERLTATSYVDNILRHHLEMFRDEINCIHQEQNYHNIV</sequence>
<dbReference type="EMBL" id="BQOL01000001">
    <property type="protein sequence ID" value="GKI18983.1"/>
    <property type="molecule type" value="Genomic_DNA"/>
</dbReference>
<comment type="caution">
    <text evidence="1">The sequence shown here is derived from an EMBL/GenBank/DDBJ whole genome shotgun (WGS) entry which is preliminary data.</text>
</comment>
<name>A0AA37P3Z9_9BACT</name>
<dbReference type="AlphaFoldDB" id="A0AA37P3Z9"/>
<accession>A0AA37P3Z9</accession>
<evidence type="ECO:0000313" key="2">
    <source>
        <dbReference type="Proteomes" id="UP001055105"/>
    </source>
</evidence>
<proteinExistence type="predicted"/>
<dbReference type="InterPro" id="IPR021823">
    <property type="entry name" value="DUF3408"/>
</dbReference>
<protein>
    <recommendedName>
        <fullName evidence="3">DUF3408 domain-containing protein</fullName>
    </recommendedName>
</protein>